<organism evidence="4 5">
    <name type="scientific">Bacillus suaedaesalsae</name>
    <dbReference type="NCBI Taxonomy" id="2810349"/>
    <lineage>
        <taxon>Bacteria</taxon>
        <taxon>Bacillati</taxon>
        <taxon>Bacillota</taxon>
        <taxon>Bacilli</taxon>
        <taxon>Bacillales</taxon>
        <taxon>Bacillaceae</taxon>
        <taxon>Bacillus</taxon>
    </lineage>
</organism>
<dbReference type="Proteomes" id="UP001518925">
    <property type="component" value="Unassembled WGS sequence"/>
</dbReference>
<dbReference type="Gene3D" id="2.40.40.10">
    <property type="entry name" value="RlpA-like domain"/>
    <property type="match status" value="1"/>
</dbReference>
<dbReference type="PANTHER" id="PTHR39160">
    <property type="entry name" value="CELL WALL-BINDING PROTEIN YOCH"/>
    <property type="match status" value="1"/>
</dbReference>
<keyword evidence="5" id="KW-1185">Reference proteome</keyword>
<dbReference type="CDD" id="cd22786">
    <property type="entry name" value="DPBB_YuiC-like"/>
    <property type="match status" value="1"/>
</dbReference>
<sequence>MDRIKTLLKRTIMSVLFLLAILATFSSISGVQAEENTDRYDHPFYSAFYDYVPSPPEELSERKTTLSYKTLKTTSPTETYISSSYASATPPSLEEAVDWTQYPSVTVTATGYTAGVESTGKSPDHPSYGITYSGVKVKRDLYSTIAADKSVFPIGTILFIPGYGFGVVADTGGAIKGNKLDLYYDTVQEVYEKWGKKKVEVYVIEKGNGKLTEEKLVNLNNQQSMQVFRQQYLEKTKS</sequence>
<dbReference type="InterPro" id="IPR010611">
    <property type="entry name" value="3D_dom"/>
</dbReference>
<name>A0ABS2DJM9_9BACI</name>
<dbReference type="RefSeq" id="WP_204204047.1">
    <property type="nucleotide sequence ID" value="NZ_JAFELM010000034.1"/>
</dbReference>
<comment type="caution">
    <text evidence="4">The sequence shown here is derived from an EMBL/GenBank/DDBJ whole genome shotgun (WGS) entry which is preliminary data.</text>
</comment>
<proteinExistence type="predicted"/>
<evidence type="ECO:0000259" key="3">
    <source>
        <dbReference type="Pfam" id="PF06725"/>
    </source>
</evidence>
<feature type="domain" description="3D" evidence="3">
    <location>
        <begin position="143"/>
        <end position="204"/>
    </location>
</feature>
<dbReference type="InterPro" id="IPR051933">
    <property type="entry name" value="Resuscitation_pf_RpfB"/>
</dbReference>
<dbReference type="Pfam" id="PF06725">
    <property type="entry name" value="3D"/>
    <property type="match status" value="1"/>
</dbReference>
<evidence type="ECO:0000256" key="1">
    <source>
        <dbReference type="ARBA" id="ARBA00022729"/>
    </source>
</evidence>
<dbReference type="InterPro" id="IPR036908">
    <property type="entry name" value="RlpA-like_sf"/>
</dbReference>
<accession>A0ABS2DJM9</accession>
<feature type="chain" id="PRO_5045087746" evidence="2">
    <location>
        <begin position="34"/>
        <end position="238"/>
    </location>
</feature>
<gene>
    <name evidence="4" type="ORF">JR050_13595</name>
</gene>
<evidence type="ECO:0000256" key="2">
    <source>
        <dbReference type="SAM" id="SignalP"/>
    </source>
</evidence>
<evidence type="ECO:0000313" key="4">
    <source>
        <dbReference type="EMBL" id="MBM6618699.1"/>
    </source>
</evidence>
<protein>
    <submittedName>
        <fullName evidence="4">3D domain-containing protein</fullName>
    </submittedName>
</protein>
<dbReference type="PANTHER" id="PTHR39160:SF4">
    <property type="entry name" value="RESUSCITATION-PROMOTING FACTOR RPFB"/>
    <property type="match status" value="1"/>
</dbReference>
<reference evidence="4 5" key="1">
    <citation type="submission" date="2021-02" db="EMBL/GenBank/DDBJ databases">
        <title>Bacillus sp. RD4P76, an endophyte from a halophyte.</title>
        <authorList>
            <person name="Sun J.-Q."/>
        </authorList>
    </citation>
    <scope>NUCLEOTIDE SEQUENCE [LARGE SCALE GENOMIC DNA]</scope>
    <source>
        <strain evidence="4 5">RD4P76</strain>
    </source>
</reference>
<dbReference type="EMBL" id="JAFELM010000034">
    <property type="protein sequence ID" value="MBM6618699.1"/>
    <property type="molecule type" value="Genomic_DNA"/>
</dbReference>
<dbReference type="SUPFAM" id="SSF50685">
    <property type="entry name" value="Barwin-like endoglucanases"/>
    <property type="match status" value="1"/>
</dbReference>
<feature type="signal peptide" evidence="2">
    <location>
        <begin position="1"/>
        <end position="33"/>
    </location>
</feature>
<evidence type="ECO:0000313" key="5">
    <source>
        <dbReference type="Proteomes" id="UP001518925"/>
    </source>
</evidence>
<keyword evidence="1 2" id="KW-0732">Signal</keyword>